<evidence type="ECO:0000313" key="4">
    <source>
        <dbReference type="Proteomes" id="UP000242877"/>
    </source>
</evidence>
<evidence type="ECO:0000256" key="2">
    <source>
        <dbReference type="SAM" id="MobiDB-lite"/>
    </source>
</evidence>
<dbReference type="EMBL" id="AZGZ01000005">
    <property type="protein sequence ID" value="KZZ95133.1"/>
    <property type="molecule type" value="Genomic_DNA"/>
</dbReference>
<evidence type="ECO:0000256" key="1">
    <source>
        <dbReference type="PIRSR" id="PIRSR605301-1"/>
    </source>
</evidence>
<dbReference type="InterPro" id="IPR005301">
    <property type="entry name" value="MOB_kinase_act_fam"/>
</dbReference>
<feature type="compositionally biased region" description="Pro residues" evidence="2">
    <location>
        <begin position="15"/>
        <end position="29"/>
    </location>
</feature>
<protein>
    <submittedName>
        <fullName evidence="3">Mob1 family protein</fullName>
    </submittedName>
</protein>
<feature type="compositionally biased region" description="Acidic residues" evidence="2">
    <location>
        <begin position="74"/>
        <end position="86"/>
    </location>
</feature>
<feature type="binding site" evidence="1">
    <location>
        <position position="200"/>
    </location>
    <ligand>
        <name>Zn(2+)</name>
        <dbReference type="ChEBI" id="CHEBI:29105"/>
    </ligand>
</feature>
<dbReference type="VEuPathDB" id="FungiDB:AAP_01621"/>
<feature type="binding site" evidence="1">
    <location>
        <position position="283"/>
    </location>
    <ligand>
        <name>Zn(2+)</name>
        <dbReference type="ChEBI" id="CHEBI:29105"/>
    </ligand>
</feature>
<feature type="region of interest" description="Disordered" evidence="2">
    <location>
        <begin position="318"/>
        <end position="349"/>
    </location>
</feature>
<organism evidence="3 4">
    <name type="scientific">Ascosphaera apis ARSEF 7405</name>
    <dbReference type="NCBI Taxonomy" id="392613"/>
    <lineage>
        <taxon>Eukaryota</taxon>
        <taxon>Fungi</taxon>
        <taxon>Dikarya</taxon>
        <taxon>Ascomycota</taxon>
        <taxon>Pezizomycotina</taxon>
        <taxon>Eurotiomycetes</taxon>
        <taxon>Eurotiomycetidae</taxon>
        <taxon>Onygenales</taxon>
        <taxon>Ascosphaeraceae</taxon>
        <taxon>Ascosphaera</taxon>
    </lineage>
</organism>
<dbReference type="Pfam" id="PF03637">
    <property type="entry name" value="Mob1_phocein"/>
    <property type="match status" value="1"/>
</dbReference>
<keyword evidence="1" id="KW-0862">Zinc</keyword>
<gene>
    <name evidence="3" type="ORF">AAP_01621</name>
</gene>
<feature type="region of interest" description="Disordered" evidence="2">
    <location>
        <begin position="1"/>
        <end position="115"/>
    </location>
</feature>
<sequence length="583" mass="64701">MSTDIIDLPQSSPRLPSPPPPPSTAPPAIPELHINSSPTRSHAFKTGASSSPRLSESPNWSLSSSSASGRTGNDDNDDDDDDDDQEAAPFVATTTSQRIRPGTRATDMATGPPLVPLSQLDSPFQLQEYLKTLYQNYTHPKDASTVFPITYDIALRLAQPPEGAERLPWLYELSRLLTVKINNLVIAFFAQTPPCSMATCSQMRAAEWQYLCAVHDPPKECCAIDYCCHTLDWVSNVLTSPKHFPSRLTLGSEHGGGKLSSMRNLTNIFRRVYRIFAHAWFQHREAFWEVESAEGLYIFFKTVCDVYNLMPEESYTIPPEALGLKPEPEFTQPQQQQQQQPQSPNNGQVKRLTILRKFNKRPDRVSPERKDLKPLDIAATARRHRQSPSRGTSVGTIVEASEDDEVNKDYHNSAQGQAERLLGLAPHALELRGPKRQVSLGQLRENRLPIRTISERRHAPARTSPVRPSTVRIATHSEPAREPPVLRVPMGRPRTAGEGSPSRIKKVPPENPFKSLEDEGQPGPKEEPSPSTEGEKSPVKEVDTKENAIPTSSTPTSTPTPNENERGGDGINVMPQFLPETLP</sequence>
<dbReference type="AlphaFoldDB" id="A0A162ILE0"/>
<proteinExistence type="predicted"/>
<keyword evidence="4" id="KW-1185">Reference proteome</keyword>
<feature type="compositionally biased region" description="Low complexity" evidence="2">
    <location>
        <begin position="550"/>
        <end position="561"/>
    </location>
</feature>
<dbReference type="Gene3D" id="1.20.140.30">
    <property type="entry name" value="MOB kinase activator"/>
    <property type="match status" value="1"/>
</dbReference>
<feature type="compositionally biased region" description="Low complexity" evidence="2">
    <location>
        <begin position="332"/>
        <end position="342"/>
    </location>
</feature>
<feature type="region of interest" description="Disordered" evidence="2">
    <location>
        <begin position="450"/>
        <end position="583"/>
    </location>
</feature>
<reference evidence="3 4" key="1">
    <citation type="journal article" date="2016" name="Genome Biol. Evol.">
        <title>Divergent and convergent evolution of fungal pathogenicity.</title>
        <authorList>
            <person name="Shang Y."/>
            <person name="Xiao G."/>
            <person name="Zheng P."/>
            <person name="Cen K."/>
            <person name="Zhan S."/>
            <person name="Wang C."/>
        </authorList>
    </citation>
    <scope>NUCLEOTIDE SEQUENCE [LARGE SCALE GENOMIC DNA]</scope>
    <source>
        <strain evidence="3 4">ARSEF 7405</strain>
    </source>
</reference>
<dbReference type="SUPFAM" id="SSF101152">
    <property type="entry name" value="Mob1/phocein"/>
    <property type="match status" value="1"/>
</dbReference>
<feature type="compositionally biased region" description="Basic and acidic residues" evidence="2">
    <location>
        <begin position="524"/>
        <end position="546"/>
    </location>
</feature>
<evidence type="ECO:0000313" key="3">
    <source>
        <dbReference type="EMBL" id="KZZ95133.1"/>
    </source>
</evidence>
<feature type="binding site" evidence="1">
    <location>
        <position position="278"/>
    </location>
    <ligand>
        <name>Zn(2+)</name>
        <dbReference type="ChEBI" id="CHEBI:29105"/>
    </ligand>
</feature>
<name>A0A162ILE0_9EURO</name>
<dbReference type="Proteomes" id="UP000242877">
    <property type="component" value="Unassembled WGS sequence"/>
</dbReference>
<comment type="caution">
    <text evidence="3">The sequence shown here is derived from an EMBL/GenBank/DDBJ whole genome shotgun (WGS) entry which is preliminary data.</text>
</comment>
<dbReference type="OrthoDB" id="10262609at2759"/>
<feature type="binding site" evidence="1">
    <location>
        <position position="195"/>
    </location>
    <ligand>
        <name>Zn(2+)</name>
        <dbReference type="ChEBI" id="CHEBI:29105"/>
    </ligand>
</feature>
<accession>A0A162ILE0</accession>
<dbReference type="InterPro" id="IPR036703">
    <property type="entry name" value="MOB_kinase_act_sf"/>
</dbReference>
<feature type="compositionally biased region" description="Low complexity" evidence="2">
    <location>
        <begin position="55"/>
        <end position="68"/>
    </location>
</feature>
<dbReference type="SMART" id="SM01388">
    <property type="entry name" value="Mob1_phocein"/>
    <property type="match status" value="1"/>
</dbReference>
<keyword evidence="1" id="KW-0479">Metal-binding</keyword>
<dbReference type="PANTHER" id="PTHR22599">
    <property type="entry name" value="MPS ONE BINDER KINASE ACTIVATOR-LIKE MOB"/>
    <property type="match status" value="1"/>
</dbReference>